<keyword evidence="2" id="KW-1185">Reference proteome</keyword>
<organism evidence="1 2">
    <name type="scientific">Sphaerobolus stellatus (strain SS14)</name>
    <dbReference type="NCBI Taxonomy" id="990650"/>
    <lineage>
        <taxon>Eukaryota</taxon>
        <taxon>Fungi</taxon>
        <taxon>Dikarya</taxon>
        <taxon>Basidiomycota</taxon>
        <taxon>Agaricomycotina</taxon>
        <taxon>Agaricomycetes</taxon>
        <taxon>Phallomycetidae</taxon>
        <taxon>Geastrales</taxon>
        <taxon>Sphaerobolaceae</taxon>
        <taxon>Sphaerobolus</taxon>
    </lineage>
</organism>
<dbReference type="OrthoDB" id="10664387at2759"/>
<dbReference type="EMBL" id="KN837384">
    <property type="protein sequence ID" value="KIJ26094.1"/>
    <property type="molecule type" value="Genomic_DNA"/>
</dbReference>
<accession>A0A0C9TW94</accession>
<reference evidence="1 2" key="1">
    <citation type="submission" date="2014-06" db="EMBL/GenBank/DDBJ databases">
        <title>Evolutionary Origins and Diversification of the Mycorrhizal Mutualists.</title>
        <authorList>
            <consortium name="DOE Joint Genome Institute"/>
            <consortium name="Mycorrhizal Genomics Consortium"/>
            <person name="Kohler A."/>
            <person name="Kuo A."/>
            <person name="Nagy L.G."/>
            <person name="Floudas D."/>
            <person name="Copeland A."/>
            <person name="Barry K.W."/>
            <person name="Cichocki N."/>
            <person name="Veneault-Fourrey C."/>
            <person name="LaButti K."/>
            <person name="Lindquist E.A."/>
            <person name="Lipzen A."/>
            <person name="Lundell T."/>
            <person name="Morin E."/>
            <person name="Murat C."/>
            <person name="Riley R."/>
            <person name="Ohm R."/>
            <person name="Sun H."/>
            <person name="Tunlid A."/>
            <person name="Henrissat B."/>
            <person name="Grigoriev I.V."/>
            <person name="Hibbett D.S."/>
            <person name="Martin F."/>
        </authorList>
    </citation>
    <scope>NUCLEOTIDE SEQUENCE [LARGE SCALE GENOMIC DNA]</scope>
    <source>
        <strain evidence="1 2">SS14</strain>
    </source>
</reference>
<protein>
    <submittedName>
        <fullName evidence="1">Uncharacterized protein</fullName>
    </submittedName>
</protein>
<dbReference type="HOGENOM" id="CLU_1038890_0_0_1"/>
<evidence type="ECO:0000313" key="1">
    <source>
        <dbReference type="EMBL" id="KIJ26094.1"/>
    </source>
</evidence>
<gene>
    <name evidence="1" type="ORF">M422DRAFT_272872</name>
</gene>
<name>A0A0C9TW94_SPHS4</name>
<sequence>MEFPIPIPMKTITLHLIAFESLLSESRQKTLPTGVQLPPKILDLFSSSSPFFGVLWERVIATSDNPTRKSLAMVCKYFKTLSKESDARHHSHRAKTRYLVQRIYADHFKDPSECQWGRPIPDIRPYSLNLDPYRADGPLWYEWGLKARKSIFESMELFNAFCAVADVDPASESVVQYSEEKFSWTRIAMGYAWRIVPRGYCFVSRGGDLTFTCAFDPRVGKPRWWPSHRLCMDYMGCTGERGKCLRLEEWFRENCGFLEISVGCRNYV</sequence>
<proteinExistence type="predicted"/>
<dbReference type="AlphaFoldDB" id="A0A0C9TW94"/>
<evidence type="ECO:0000313" key="2">
    <source>
        <dbReference type="Proteomes" id="UP000054279"/>
    </source>
</evidence>
<dbReference type="Proteomes" id="UP000054279">
    <property type="component" value="Unassembled WGS sequence"/>
</dbReference>